<organism evidence="1 2">
    <name type="scientific">Linum tenue</name>
    <dbReference type="NCBI Taxonomy" id="586396"/>
    <lineage>
        <taxon>Eukaryota</taxon>
        <taxon>Viridiplantae</taxon>
        <taxon>Streptophyta</taxon>
        <taxon>Embryophyta</taxon>
        <taxon>Tracheophyta</taxon>
        <taxon>Spermatophyta</taxon>
        <taxon>Magnoliopsida</taxon>
        <taxon>eudicotyledons</taxon>
        <taxon>Gunneridae</taxon>
        <taxon>Pentapetalae</taxon>
        <taxon>rosids</taxon>
        <taxon>fabids</taxon>
        <taxon>Malpighiales</taxon>
        <taxon>Linaceae</taxon>
        <taxon>Linum</taxon>
    </lineage>
</organism>
<name>A0AAV0NVL2_9ROSI</name>
<accession>A0AAV0NVL2</accession>
<protein>
    <submittedName>
        <fullName evidence="1">Uncharacterized protein</fullName>
    </submittedName>
</protein>
<keyword evidence="2" id="KW-1185">Reference proteome</keyword>
<comment type="caution">
    <text evidence="1">The sequence shown here is derived from an EMBL/GenBank/DDBJ whole genome shotgun (WGS) entry which is preliminary data.</text>
</comment>
<reference evidence="1" key="1">
    <citation type="submission" date="2022-08" db="EMBL/GenBank/DDBJ databases">
        <authorList>
            <person name="Gutierrez-Valencia J."/>
        </authorList>
    </citation>
    <scope>NUCLEOTIDE SEQUENCE</scope>
</reference>
<dbReference type="AlphaFoldDB" id="A0AAV0NVL2"/>
<dbReference type="EMBL" id="CAMGYJ010000008">
    <property type="protein sequence ID" value="CAI0462817.1"/>
    <property type="molecule type" value="Genomic_DNA"/>
</dbReference>
<proteinExistence type="predicted"/>
<sequence>MFGTITRSCFQAGHSGHICSSLREGVSILSSYKYKL</sequence>
<gene>
    <name evidence="1" type="ORF">LITE_LOCUS35529</name>
</gene>
<evidence type="ECO:0000313" key="2">
    <source>
        <dbReference type="Proteomes" id="UP001154282"/>
    </source>
</evidence>
<evidence type="ECO:0000313" key="1">
    <source>
        <dbReference type="EMBL" id="CAI0462817.1"/>
    </source>
</evidence>
<dbReference type="Proteomes" id="UP001154282">
    <property type="component" value="Unassembled WGS sequence"/>
</dbReference>